<name>E0XQQ5_9BACT</name>
<organism evidence="1">
    <name type="scientific">uncultured Verrucomicrobiales bacterium HF0010_05E02</name>
    <dbReference type="NCBI Taxonomy" id="710995"/>
    <lineage>
        <taxon>Bacteria</taxon>
        <taxon>Pseudomonadati</taxon>
        <taxon>Verrucomicrobiota</taxon>
        <taxon>Verrucomicrobiia</taxon>
        <taxon>Verrucomicrobiales</taxon>
        <taxon>environmental samples</taxon>
    </lineage>
</organism>
<accession>E0XQQ5</accession>
<evidence type="ECO:0000313" key="1">
    <source>
        <dbReference type="EMBL" id="ADI16746.1"/>
    </source>
</evidence>
<sequence length="43" mass="5026">MRHREDALRADQTHRVSLFIIFRSLIRIDDSSTTSYSISFGIL</sequence>
<protein>
    <submittedName>
        <fullName evidence="1">Uncharacterized protein</fullName>
    </submittedName>
</protein>
<dbReference type="EMBL" id="GU474845">
    <property type="protein sequence ID" value="ADI16746.1"/>
    <property type="molecule type" value="Genomic_DNA"/>
</dbReference>
<dbReference type="AlphaFoldDB" id="E0XQQ5"/>
<proteinExistence type="predicted"/>
<reference evidence="1" key="1">
    <citation type="journal article" date="2011" name="Environ. Microbiol.">
        <title>Time-series analyses of Monterey Bay coastal microbial picoplankton using a 'genome proxy' microarray.</title>
        <authorList>
            <person name="Rich V.I."/>
            <person name="Pham V.D."/>
            <person name="Eppley J."/>
            <person name="Shi Y."/>
            <person name="DeLong E.F."/>
        </authorList>
    </citation>
    <scope>NUCLEOTIDE SEQUENCE</scope>
</reference>